<name>A0A1L9WJZ6_ASPA1</name>
<evidence type="ECO:0000313" key="1">
    <source>
        <dbReference type="EMBL" id="OJJ96474.1"/>
    </source>
</evidence>
<dbReference type="AlphaFoldDB" id="A0A1L9WJZ6"/>
<dbReference type="GeneID" id="30970598"/>
<feature type="non-terminal residue" evidence="1">
    <location>
        <position position="1"/>
    </location>
</feature>
<sequence length="89" mass="9518">ASTTHCLLAVAVLLPDSPHLPSLTLPFPLFFCFVSLSPSSPSSIAACLLQPLSAFSNFLTLDSPSPPPSLDSPPWLLYVLPDRLFSFSC</sequence>
<accession>A0A1L9WJZ6</accession>
<dbReference type="VEuPathDB" id="FungiDB:ASPACDRAFT_125078"/>
<keyword evidence="2" id="KW-1185">Reference proteome</keyword>
<dbReference type="EMBL" id="KV878985">
    <property type="protein sequence ID" value="OJJ96474.1"/>
    <property type="molecule type" value="Genomic_DNA"/>
</dbReference>
<dbReference type="Proteomes" id="UP000184546">
    <property type="component" value="Unassembled WGS sequence"/>
</dbReference>
<evidence type="ECO:0000313" key="2">
    <source>
        <dbReference type="Proteomes" id="UP000184546"/>
    </source>
</evidence>
<gene>
    <name evidence="1" type="ORF">ASPACDRAFT_125078</name>
</gene>
<organism evidence="1 2">
    <name type="scientific">Aspergillus aculeatus (strain ATCC 16872 / CBS 172.66 / WB 5094)</name>
    <dbReference type="NCBI Taxonomy" id="690307"/>
    <lineage>
        <taxon>Eukaryota</taxon>
        <taxon>Fungi</taxon>
        <taxon>Dikarya</taxon>
        <taxon>Ascomycota</taxon>
        <taxon>Pezizomycotina</taxon>
        <taxon>Eurotiomycetes</taxon>
        <taxon>Eurotiomycetidae</taxon>
        <taxon>Eurotiales</taxon>
        <taxon>Aspergillaceae</taxon>
        <taxon>Aspergillus</taxon>
        <taxon>Aspergillus subgen. Circumdati</taxon>
    </lineage>
</organism>
<dbReference type="RefSeq" id="XP_020052814.1">
    <property type="nucleotide sequence ID" value="XM_020196784.1"/>
</dbReference>
<proteinExistence type="predicted"/>
<reference evidence="2" key="1">
    <citation type="journal article" date="2017" name="Genome Biol.">
        <title>Comparative genomics reveals high biological diversity and specific adaptations in the industrially and medically important fungal genus Aspergillus.</title>
        <authorList>
            <person name="de Vries R.P."/>
            <person name="Riley R."/>
            <person name="Wiebenga A."/>
            <person name="Aguilar-Osorio G."/>
            <person name="Amillis S."/>
            <person name="Uchima C.A."/>
            <person name="Anderluh G."/>
            <person name="Asadollahi M."/>
            <person name="Askin M."/>
            <person name="Barry K."/>
            <person name="Battaglia E."/>
            <person name="Bayram O."/>
            <person name="Benocci T."/>
            <person name="Braus-Stromeyer S.A."/>
            <person name="Caldana C."/>
            <person name="Canovas D."/>
            <person name="Cerqueira G.C."/>
            <person name="Chen F."/>
            <person name="Chen W."/>
            <person name="Choi C."/>
            <person name="Clum A."/>
            <person name="Dos Santos R.A."/>
            <person name="Damasio A.R."/>
            <person name="Diallinas G."/>
            <person name="Emri T."/>
            <person name="Fekete E."/>
            <person name="Flipphi M."/>
            <person name="Freyberg S."/>
            <person name="Gallo A."/>
            <person name="Gournas C."/>
            <person name="Habgood R."/>
            <person name="Hainaut M."/>
            <person name="Harispe M.L."/>
            <person name="Henrissat B."/>
            <person name="Hilden K.S."/>
            <person name="Hope R."/>
            <person name="Hossain A."/>
            <person name="Karabika E."/>
            <person name="Karaffa L."/>
            <person name="Karanyi Z."/>
            <person name="Krasevec N."/>
            <person name="Kuo A."/>
            <person name="Kusch H."/>
            <person name="LaButti K."/>
            <person name="Lagendijk E.L."/>
            <person name="Lapidus A."/>
            <person name="Levasseur A."/>
            <person name="Lindquist E."/>
            <person name="Lipzen A."/>
            <person name="Logrieco A.F."/>
            <person name="MacCabe A."/>
            <person name="Maekelae M.R."/>
            <person name="Malavazi I."/>
            <person name="Melin P."/>
            <person name="Meyer V."/>
            <person name="Mielnichuk N."/>
            <person name="Miskei M."/>
            <person name="Molnar A.P."/>
            <person name="Mule G."/>
            <person name="Ngan C.Y."/>
            <person name="Orejas M."/>
            <person name="Orosz E."/>
            <person name="Ouedraogo J.P."/>
            <person name="Overkamp K.M."/>
            <person name="Park H.-S."/>
            <person name="Perrone G."/>
            <person name="Piumi F."/>
            <person name="Punt P.J."/>
            <person name="Ram A.F."/>
            <person name="Ramon A."/>
            <person name="Rauscher S."/>
            <person name="Record E."/>
            <person name="Riano-Pachon D.M."/>
            <person name="Robert V."/>
            <person name="Roehrig J."/>
            <person name="Ruller R."/>
            <person name="Salamov A."/>
            <person name="Salih N.S."/>
            <person name="Samson R.A."/>
            <person name="Sandor E."/>
            <person name="Sanguinetti M."/>
            <person name="Schuetze T."/>
            <person name="Sepcic K."/>
            <person name="Shelest E."/>
            <person name="Sherlock G."/>
            <person name="Sophianopoulou V."/>
            <person name="Squina F.M."/>
            <person name="Sun H."/>
            <person name="Susca A."/>
            <person name="Todd R.B."/>
            <person name="Tsang A."/>
            <person name="Unkles S.E."/>
            <person name="van de Wiele N."/>
            <person name="van Rossen-Uffink D."/>
            <person name="Oliveira J.V."/>
            <person name="Vesth T.C."/>
            <person name="Visser J."/>
            <person name="Yu J.-H."/>
            <person name="Zhou M."/>
            <person name="Andersen M.R."/>
            <person name="Archer D.B."/>
            <person name="Baker S.E."/>
            <person name="Benoit I."/>
            <person name="Brakhage A.A."/>
            <person name="Braus G.H."/>
            <person name="Fischer R."/>
            <person name="Frisvad J.C."/>
            <person name="Goldman G.H."/>
            <person name="Houbraken J."/>
            <person name="Oakley B."/>
            <person name="Pocsi I."/>
            <person name="Scazzocchio C."/>
            <person name="Seiboth B."/>
            <person name="vanKuyk P.A."/>
            <person name="Wortman J."/>
            <person name="Dyer P.S."/>
            <person name="Grigoriev I.V."/>
        </authorList>
    </citation>
    <scope>NUCLEOTIDE SEQUENCE [LARGE SCALE GENOMIC DNA]</scope>
    <source>
        <strain evidence="2">ATCC 16872 / CBS 172.66 / WB 5094</strain>
    </source>
</reference>
<protein>
    <submittedName>
        <fullName evidence="1">Uncharacterized protein</fullName>
    </submittedName>
</protein>